<dbReference type="OrthoDB" id="540503at2759"/>
<comment type="pathway">
    <text evidence="2">Lipid metabolism; fatty acid biosynthesis.</text>
</comment>
<dbReference type="InterPro" id="IPR000626">
    <property type="entry name" value="Ubiquitin-like_dom"/>
</dbReference>
<dbReference type="CDD" id="cd01801">
    <property type="entry name" value="Ubl_TECR_like"/>
    <property type="match status" value="1"/>
</dbReference>
<dbReference type="SUPFAM" id="SSF54236">
    <property type="entry name" value="Ubiquitin-like"/>
    <property type="match status" value="1"/>
</dbReference>
<keyword evidence="10 17" id="KW-1133">Transmembrane helix</keyword>
<evidence type="ECO:0000256" key="16">
    <source>
        <dbReference type="ARBA" id="ARBA00058640"/>
    </source>
</evidence>
<dbReference type="PANTHER" id="PTHR10556">
    <property type="entry name" value="3-OXO-5-ALPHA-STEROID 4-DEHYDROGENASE"/>
    <property type="match status" value="1"/>
</dbReference>
<dbReference type="Pfam" id="PF02544">
    <property type="entry name" value="Steroid_dh"/>
    <property type="match status" value="1"/>
</dbReference>
<keyword evidence="11" id="KW-0560">Oxidoreductase</keyword>
<feature type="transmembrane region" description="Helical" evidence="17">
    <location>
        <begin position="255"/>
        <end position="274"/>
    </location>
</feature>
<organism evidence="19 20">
    <name type="scientific">Acaulospora morrowiae</name>
    <dbReference type="NCBI Taxonomy" id="94023"/>
    <lineage>
        <taxon>Eukaryota</taxon>
        <taxon>Fungi</taxon>
        <taxon>Fungi incertae sedis</taxon>
        <taxon>Mucoromycota</taxon>
        <taxon>Glomeromycotina</taxon>
        <taxon>Glomeromycetes</taxon>
        <taxon>Diversisporales</taxon>
        <taxon>Acaulosporaceae</taxon>
        <taxon>Acaulospora</taxon>
    </lineage>
</organism>
<dbReference type="FunFam" id="1.20.120.1630:FF:000010">
    <property type="entry name" value="Steroid alpha reductase family protein"/>
    <property type="match status" value="1"/>
</dbReference>
<evidence type="ECO:0000256" key="4">
    <source>
        <dbReference type="ARBA" id="ARBA00012530"/>
    </source>
</evidence>
<reference evidence="19" key="1">
    <citation type="submission" date="2021-06" db="EMBL/GenBank/DDBJ databases">
        <authorList>
            <person name="Kallberg Y."/>
            <person name="Tangrot J."/>
            <person name="Rosling A."/>
        </authorList>
    </citation>
    <scope>NUCLEOTIDE SEQUENCE</scope>
    <source>
        <strain evidence="19">CL551</strain>
    </source>
</reference>
<evidence type="ECO:0000256" key="11">
    <source>
        <dbReference type="ARBA" id="ARBA00023002"/>
    </source>
</evidence>
<evidence type="ECO:0000313" key="19">
    <source>
        <dbReference type="EMBL" id="CAG8499262.1"/>
    </source>
</evidence>
<keyword evidence="5" id="KW-0444">Lipid biosynthesis</keyword>
<evidence type="ECO:0000256" key="6">
    <source>
        <dbReference type="ARBA" id="ARBA00022692"/>
    </source>
</evidence>
<evidence type="ECO:0000256" key="8">
    <source>
        <dbReference type="ARBA" id="ARBA00022832"/>
    </source>
</evidence>
<evidence type="ECO:0000313" key="20">
    <source>
        <dbReference type="Proteomes" id="UP000789342"/>
    </source>
</evidence>
<keyword evidence="6 17" id="KW-0812">Transmembrane</keyword>
<sequence length="299" mass="35343">MKITISSRSGKSKSFPLTVDIPSDATVEQLKEVLHKKVRKYYPTRQRLTIGQQPLQDEKKLKEYDIKDGDTILFKDLGPQISWRMVFFVEYIGPLILHPIFYYFKKQIYGEDFEHGRIQTIAYYMIMAHFIKREVETLFIHRFSHSTMPARNIFKNSAHYHLLSGLNLAYWLYGPWNAVGTPDGEREEWFIWTCLATFVYAQISNFSTHITLRNLRPPGTKIRRIPRGYGFELVSCPNYFFEILAWISICALTKSLAAVLFISVGFYQMYLWAIKKHKNYYKEFKDYPKNRKAIIPFLL</sequence>
<comment type="subcellular location">
    <subcellularLocation>
        <location evidence="1">Endoplasmic reticulum membrane</location>
        <topology evidence="1">Multi-pass membrane protein</topology>
    </subcellularLocation>
</comment>
<proteinExistence type="inferred from homology"/>
<keyword evidence="20" id="KW-1185">Reference proteome</keyword>
<dbReference type="InterPro" id="IPR029071">
    <property type="entry name" value="Ubiquitin-like_domsf"/>
</dbReference>
<dbReference type="AlphaFoldDB" id="A0A9N9EYS4"/>
<evidence type="ECO:0000256" key="5">
    <source>
        <dbReference type="ARBA" id="ARBA00022516"/>
    </source>
</evidence>
<evidence type="ECO:0000256" key="10">
    <source>
        <dbReference type="ARBA" id="ARBA00022989"/>
    </source>
</evidence>
<feature type="transmembrane region" description="Helical" evidence="17">
    <location>
        <begin position="153"/>
        <end position="173"/>
    </location>
</feature>
<accession>A0A9N9EYS4</accession>
<keyword evidence="12" id="KW-0443">Lipid metabolism</keyword>
<evidence type="ECO:0000256" key="13">
    <source>
        <dbReference type="ARBA" id="ARBA00023136"/>
    </source>
</evidence>
<evidence type="ECO:0000256" key="2">
    <source>
        <dbReference type="ARBA" id="ARBA00005194"/>
    </source>
</evidence>
<protein>
    <recommendedName>
        <fullName evidence="4">very-long-chain enoyl-CoA reductase</fullName>
        <ecNumber evidence="4">1.3.1.93</ecNumber>
    </recommendedName>
</protein>
<comment type="function">
    <text evidence="16">Catalyzes the last of the four reactions of the long-chain fatty acids elongation cycle. This endoplasmic reticulum-bound enzymatic process, allows the addition of 2 carbons to the chain of long- and very long-chain fatty acids/VLCFAs per cycle. This enzyme reduces the trans-2,3-enoyl-CoA fatty acid intermediate to an acyl-CoA that can be further elongated by entering a new cycle of elongation. Thereby, it participates in the production of VLCFAs of different chain lengths that are involved in multiple biological processes as precursors of membrane lipids and lipid mediators.</text>
</comment>
<dbReference type="PANTHER" id="PTHR10556:SF28">
    <property type="entry name" value="VERY-LONG-CHAIN ENOYL-COA REDUCTASE"/>
    <property type="match status" value="1"/>
</dbReference>
<evidence type="ECO:0000256" key="15">
    <source>
        <dbReference type="ARBA" id="ARBA00051495"/>
    </source>
</evidence>
<feature type="transmembrane region" description="Helical" evidence="17">
    <location>
        <begin position="85"/>
        <end position="104"/>
    </location>
</feature>
<keyword evidence="7" id="KW-0256">Endoplasmic reticulum</keyword>
<dbReference type="EC" id="1.3.1.93" evidence="4"/>
<dbReference type="EMBL" id="CAJVPV010001490">
    <property type="protein sequence ID" value="CAG8499262.1"/>
    <property type="molecule type" value="Genomic_DNA"/>
</dbReference>
<dbReference type="SMART" id="SM00213">
    <property type="entry name" value="UBQ"/>
    <property type="match status" value="1"/>
</dbReference>
<dbReference type="InterPro" id="IPR039357">
    <property type="entry name" value="SRD5A/TECR"/>
</dbReference>
<evidence type="ECO:0000256" key="14">
    <source>
        <dbReference type="ARBA" id="ARBA00023160"/>
    </source>
</evidence>
<dbReference type="Gene3D" id="3.10.20.90">
    <property type="entry name" value="Phosphatidylinositol 3-kinase Catalytic Subunit, Chain A, domain 1"/>
    <property type="match status" value="1"/>
</dbReference>
<dbReference type="Proteomes" id="UP000789342">
    <property type="component" value="Unassembled WGS sequence"/>
</dbReference>
<keyword evidence="14" id="KW-0275">Fatty acid biosynthesis</keyword>
<name>A0A9N9EYS4_9GLOM</name>
<evidence type="ECO:0000256" key="7">
    <source>
        <dbReference type="ARBA" id="ARBA00022824"/>
    </source>
</evidence>
<comment type="caution">
    <text evidence="19">The sequence shown here is derived from an EMBL/GenBank/DDBJ whole genome shotgun (WGS) entry which is preliminary data.</text>
</comment>
<evidence type="ECO:0000256" key="12">
    <source>
        <dbReference type="ARBA" id="ARBA00023098"/>
    </source>
</evidence>
<feature type="transmembrane region" description="Helical" evidence="17">
    <location>
        <begin position="189"/>
        <end position="208"/>
    </location>
</feature>
<evidence type="ECO:0000256" key="1">
    <source>
        <dbReference type="ARBA" id="ARBA00004477"/>
    </source>
</evidence>
<dbReference type="PROSITE" id="PS50244">
    <property type="entry name" value="S5A_REDUCTASE"/>
    <property type="match status" value="1"/>
</dbReference>
<evidence type="ECO:0000256" key="9">
    <source>
        <dbReference type="ARBA" id="ARBA00022857"/>
    </source>
</evidence>
<dbReference type="PROSITE" id="PS50053">
    <property type="entry name" value="UBIQUITIN_2"/>
    <property type="match status" value="1"/>
</dbReference>
<gene>
    <name evidence="19" type="ORF">AMORRO_LOCUS3170</name>
</gene>
<keyword evidence="9" id="KW-0521">NADP</keyword>
<dbReference type="GO" id="GO:0042761">
    <property type="term" value="P:very long-chain fatty acid biosynthetic process"/>
    <property type="evidence" value="ECO:0007669"/>
    <property type="project" value="TreeGrafter"/>
</dbReference>
<evidence type="ECO:0000259" key="18">
    <source>
        <dbReference type="PROSITE" id="PS50053"/>
    </source>
</evidence>
<feature type="domain" description="Ubiquitin-like" evidence="18">
    <location>
        <begin position="1"/>
        <end position="74"/>
    </location>
</feature>
<dbReference type="GO" id="GO:0102758">
    <property type="term" value="F:very-long-chain enoyl-CoA reductase activity"/>
    <property type="evidence" value="ECO:0007669"/>
    <property type="project" value="UniProtKB-EC"/>
</dbReference>
<feature type="transmembrane region" description="Helical" evidence="17">
    <location>
        <begin position="229"/>
        <end position="249"/>
    </location>
</feature>
<evidence type="ECO:0000256" key="17">
    <source>
        <dbReference type="SAM" id="Phobius"/>
    </source>
</evidence>
<comment type="catalytic activity">
    <reaction evidence="15">
        <text>a very-long-chain 2,3-saturated fatty acyl-CoA + NADP(+) = a very-long-chain (2E)-enoyl-CoA + NADPH + H(+)</text>
        <dbReference type="Rhea" id="RHEA:14473"/>
        <dbReference type="ChEBI" id="CHEBI:15378"/>
        <dbReference type="ChEBI" id="CHEBI:57783"/>
        <dbReference type="ChEBI" id="CHEBI:58349"/>
        <dbReference type="ChEBI" id="CHEBI:83724"/>
        <dbReference type="ChEBI" id="CHEBI:83728"/>
        <dbReference type="EC" id="1.3.1.93"/>
    </reaction>
</comment>
<dbReference type="GO" id="GO:0005789">
    <property type="term" value="C:endoplasmic reticulum membrane"/>
    <property type="evidence" value="ECO:0007669"/>
    <property type="project" value="UniProtKB-SubCell"/>
</dbReference>
<dbReference type="Pfam" id="PF00240">
    <property type="entry name" value="ubiquitin"/>
    <property type="match status" value="1"/>
</dbReference>
<dbReference type="InterPro" id="IPR001104">
    <property type="entry name" value="3-oxo-5_a-steroid_4-DH_C"/>
</dbReference>
<dbReference type="Gene3D" id="1.20.120.1630">
    <property type="match status" value="1"/>
</dbReference>
<comment type="similarity">
    <text evidence="3">Belongs to the steroid 5-alpha reductase family.</text>
</comment>
<keyword evidence="8" id="KW-0276">Fatty acid metabolism</keyword>
<evidence type="ECO:0000256" key="3">
    <source>
        <dbReference type="ARBA" id="ARBA00007742"/>
    </source>
</evidence>
<keyword evidence="13 17" id="KW-0472">Membrane</keyword>